<dbReference type="GO" id="GO:0032259">
    <property type="term" value="P:methylation"/>
    <property type="evidence" value="ECO:0007669"/>
    <property type="project" value="UniProtKB-KW"/>
</dbReference>
<evidence type="ECO:0000256" key="5">
    <source>
        <dbReference type="ARBA" id="ARBA00022763"/>
    </source>
</evidence>
<dbReference type="FunFam" id="1.10.10.10:FF:000214">
    <property type="entry name" value="Methylated-DNA--protein-cysteine methyltransferase"/>
    <property type="match status" value="1"/>
</dbReference>
<evidence type="ECO:0000256" key="2">
    <source>
        <dbReference type="ARBA" id="ARBA00008711"/>
    </source>
</evidence>
<dbReference type="GO" id="GO:0003908">
    <property type="term" value="F:methylated-DNA-[protein]-cysteine S-methyltransferase activity"/>
    <property type="evidence" value="ECO:0007669"/>
    <property type="project" value="UniProtKB-UniRule"/>
</dbReference>
<accession>A0A1H8AT51</accession>
<name>A0A1H8AT51_STRJI</name>
<evidence type="ECO:0000313" key="11">
    <source>
        <dbReference type="EMBL" id="SEM73912.1"/>
    </source>
</evidence>
<dbReference type="SUPFAM" id="SSF53155">
    <property type="entry name" value="Methylated DNA-protein cysteine methyltransferase domain"/>
    <property type="match status" value="1"/>
</dbReference>
<dbReference type="Proteomes" id="UP000183015">
    <property type="component" value="Unassembled WGS sequence"/>
</dbReference>
<dbReference type="AlphaFoldDB" id="A0A1H8AT51"/>
<comment type="subcellular location">
    <subcellularLocation>
        <location evidence="8">Cytoplasm</location>
    </subcellularLocation>
</comment>
<dbReference type="Pfam" id="PF01035">
    <property type="entry name" value="DNA_binding_1"/>
    <property type="match status" value="1"/>
</dbReference>
<dbReference type="InterPro" id="IPR014048">
    <property type="entry name" value="MethylDNA_cys_MeTrfase_DNA-bd"/>
</dbReference>
<evidence type="ECO:0000256" key="7">
    <source>
        <dbReference type="ARBA" id="ARBA00049348"/>
    </source>
</evidence>
<evidence type="ECO:0000256" key="3">
    <source>
        <dbReference type="ARBA" id="ARBA00022603"/>
    </source>
</evidence>
<dbReference type="EC" id="2.1.1.63" evidence="8"/>
<comment type="similarity">
    <text evidence="2 8">Belongs to the MGMT family.</text>
</comment>
<feature type="active site" description="Nucleophile; methyl group acceptor" evidence="8">
    <location>
        <position position="130"/>
    </location>
</feature>
<evidence type="ECO:0000256" key="8">
    <source>
        <dbReference type="HAMAP-Rule" id="MF_00772"/>
    </source>
</evidence>
<evidence type="ECO:0000313" key="12">
    <source>
        <dbReference type="Proteomes" id="UP000183015"/>
    </source>
</evidence>
<dbReference type="SUPFAM" id="SSF46767">
    <property type="entry name" value="Methylated DNA-protein cysteine methyltransferase, C-terminal domain"/>
    <property type="match status" value="1"/>
</dbReference>
<comment type="catalytic activity">
    <reaction evidence="7 8">
        <text>a 6-O-methyl-2'-deoxyguanosine in DNA + L-cysteinyl-[protein] = S-methyl-L-cysteinyl-[protein] + a 2'-deoxyguanosine in DNA</text>
        <dbReference type="Rhea" id="RHEA:24000"/>
        <dbReference type="Rhea" id="RHEA-COMP:10131"/>
        <dbReference type="Rhea" id="RHEA-COMP:10132"/>
        <dbReference type="Rhea" id="RHEA-COMP:11367"/>
        <dbReference type="Rhea" id="RHEA-COMP:11368"/>
        <dbReference type="ChEBI" id="CHEBI:29950"/>
        <dbReference type="ChEBI" id="CHEBI:82612"/>
        <dbReference type="ChEBI" id="CHEBI:85445"/>
        <dbReference type="ChEBI" id="CHEBI:85448"/>
        <dbReference type="EC" id="2.1.1.63"/>
    </reaction>
</comment>
<dbReference type="InterPro" id="IPR036388">
    <property type="entry name" value="WH-like_DNA-bd_sf"/>
</dbReference>
<dbReference type="STRING" id="235985.SAMN05414137_15011"/>
<dbReference type="PANTHER" id="PTHR10815:SF5">
    <property type="entry name" value="METHYLATED-DNA--PROTEIN-CYSTEINE METHYLTRANSFERASE"/>
    <property type="match status" value="1"/>
</dbReference>
<dbReference type="NCBIfam" id="TIGR00589">
    <property type="entry name" value="ogt"/>
    <property type="match status" value="1"/>
</dbReference>
<dbReference type="Gene3D" id="1.10.10.10">
    <property type="entry name" value="Winged helix-like DNA-binding domain superfamily/Winged helix DNA-binding domain"/>
    <property type="match status" value="1"/>
</dbReference>
<evidence type="ECO:0000256" key="4">
    <source>
        <dbReference type="ARBA" id="ARBA00022679"/>
    </source>
</evidence>
<dbReference type="InterPro" id="IPR036631">
    <property type="entry name" value="MGMT_N_sf"/>
</dbReference>
<protein>
    <recommendedName>
        <fullName evidence="8">Methylated-DNA--protein-cysteine methyltransferase</fullName>
        <ecNumber evidence="8">2.1.1.63</ecNumber>
    </recommendedName>
    <alternativeName>
        <fullName evidence="8">6-O-methylguanine-DNA methyltransferase</fullName>
        <shortName evidence="8">MGMT</shortName>
    </alternativeName>
    <alternativeName>
        <fullName evidence="8">O-6-methylguanine-DNA-alkyltransferase</fullName>
    </alternativeName>
</protein>
<keyword evidence="12" id="KW-1185">Reference proteome</keyword>
<keyword evidence="4 8" id="KW-0808">Transferase</keyword>
<gene>
    <name evidence="11" type="ORF">SAMN05414137_15011</name>
</gene>
<evidence type="ECO:0000256" key="1">
    <source>
        <dbReference type="ARBA" id="ARBA00001286"/>
    </source>
</evidence>
<dbReference type="GO" id="GO:0005737">
    <property type="term" value="C:cytoplasm"/>
    <property type="evidence" value="ECO:0007669"/>
    <property type="project" value="UniProtKB-SubCell"/>
</dbReference>
<dbReference type="GO" id="GO:0006307">
    <property type="term" value="P:DNA alkylation repair"/>
    <property type="evidence" value="ECO:0007669"/>
    <property type="project" value="UniProtKB-UniRule"/>
</dbReference>
<feature type="domain" description="Methylguanine DNA methyltransferase ribonuclease-like" evidence="10">
    <location>
        <begin position="3"/>
        <end position="73"/>
    </location>
</feature>
<dbReference type="HAMAP" id="MF_00772">
    <property type="entry name" value="OGT"/>
    <property type="match status" value="1"/>
</dbReference>
<dbReference type="Pfam" id="PF02870">
    <property type="entry name" value="Methyltransf_1N"/>
    <property type="match status" value="1"/>
</dbReference>
<dbReference type="InterPro" id="IPR023546">
    <property type="entry name" value="MGMT"/>
</dbReference>
<dbReference type="PANTHER" id="PTHR10815">
    <property type="entry name" value="METHYLATED-DNA--PROTEIN-CYSTEINE METHYLTRANSFERASE"/>
    <property type="match status" value="1"/>
</dbReference>
<comment type="miscellaneous">
    <text evidence="8">This enzyme catalyzes only one turnover and therefore is not strictly catalytic. According to one definition, an enzyme is a biocatalyst that acts repeatedly and over many reaction cycles.</text>
</comment>
<dbReference type="Gene3D" id="3.30.160.70">
    <property type="entry name" value="Methylated DNA-protein cysteine methyltransferase domain"/>
    <property type="match status" value="1"/>
</dbReference>
<sequence length="159" mass="17014">MTRYTTMDSPLGRLQLTADDEGRLTSVYAPVQKGRTVEPDPAWTRDPEVLAEAVTQLGEYFAGDRKEFALALAPAGTEFRQRVWRALDDIPYGATVTYKELTQAAGLPPTSVRAVAGAVGANPLLILRPCHRVVGSDGSLTGFAAGLEAKQTLLGLEGK</sequence>
<evidence type="ECO:0000259" key="9">
    <source>
        <dbReference type="Pfam" id="PF01035"/>
    </source>
</evidence>
<evidence type="ECO:0000256" key="6">
    <source>
        <dbReference type="ARBA" id="ARBA00023204"/>
    </source>
</evidence>
<keyword evidence="5 8" id="KW-0227">DNA damage</keyword>
<keyword evidence="3 8" id="KW-0489">Methyltransferase</keyword>
<keyword evidence="8" id="KW-0963">Cytoplasm</keyword>
<feature type="domain" description="Methylated-DNA-[protein]-cysteine S-methyltransferase DNA binding" evidence="9">
    <location>
        <begin position="78"/>
        <end position="158"/>
    </location>
</feature>
<comment type="catalytic activity">
    <reaction evidence="1 8">
        <text>a 4-O-methyl-thymidine in DNA + L-cysteinyl-[protein] = a thymidine in DNA + S-methyl-L-cysteinyl-[protein]</text>
        <dbReference type="Rhea" id="RHEA:53428"/>
        <dbReference type="Rhea" id="RHEA-COMP:10131"/>
        <dbReference type="Rhea" id="RHEA-COMP:10132"/>
        <dbReference type="Rhea" id="RHEA-COMP:13555"/>
        <dbReference type="Rhea" id="RHEA-COMP:13556"/>
        <dbReference type="ChEBI" id="CHEBI:29950"/>
        <dbReference type="ChEBI" id="CHEBI:82612"/>
        <dbReference type="ChEBI" id="CHEBI:137386"/>
        <dbReference type="ChEBI" id="CHEBI:137387"/>
        <dbReference type="EC" id="2.1.1.63"/>
    </reaction>
</comment>
<organism evidence="11 12">
    <name type="scientific">Streptacidiphilus jiangxiensis</name>
    <dbReference type="NCBI Taxonomy" id="235985"/>
    <lineage>
        <taxon>Bacteria</taxon>
        <taxon>Bacillati</taxon>
        <taxon>Actinomycetota</taxon>
        <taxon>Actinomycetes</taxon>
        <taxon>Kitasatosporales</taxon>
        <taxon>Streptomycetaceae</taxon>
        <taxon>Streptacidiphilus</taxon>
    </lineage>
</organism>
<dbReference type="eggNOG" id="COG0350">
    <property type="taxonomic scope" value="Bacteria"/>
</dbReference>
<dbReference type="EMBL" id="FOAZ01000050">
    <property type="protein sequence ID" value="SEM73912.1"/>
    <property type="molecule type" value="Genomic_DNA"/>
</dbReference>
<proteinExistence type="inferred from homology"/>
<dbReference type="InterPro" id="IPR008332">
    <property type="entry name" value="MethylG_MeTrfase_N"/>
</dbReference>
<dbReference type="InterPro" id="IPR036217">
    <property type="entry name" value="MethylDNA_cys_MeTrfase_DNAb"/>
</dbReference>
<evidence type="ECO:0000259" key="10">
    <source>
        <dbReference type="Pfam" id="PF02870"/>
    </source>
</evidence>
<reference evidence="12" key="1">
    <citation type="submission" date="2016-10" db="EMBL/GenBank/DDBJ databases">
        <authorList>
            <person name="Varghese N."/>
        </authorList>
    </citation>
    <scope>NUCLEOTIDE SEQUENCE [LARGE SCALE GENOMIC DNA]</scope>
    <source>
        <strain evidence="12">DSM 45096 / BCRC 16803 / CGMCC 4.1857 / CIP 109030 / JCM 12277 / KCTC 19219 / NBRC 100920 / 33214</strain>
    </source>
</reference>
<dbReference type="CDD" id="cd06445">
    <property type="entry name" value="ATase"/>
    <property type="match status" value="1"/>
</dbReference>
<comment type="function">
    <text evidence="8">Involved in the cellular defense against the biological effects of O6-methylguanine (O6-MeG) and O4-methylthymine (O4-MeT) in DNA. Repairs the methylated nucleobase in DNA by stoichiometrically transferring the methyl group to a cysteine residue in the enzyme. This is a suicide reaction: the enzyme is irreversibly inactivated.</text>
</comment>
<keyword evidence="6 8" id="KW-0234">DNA repair</keyword>